<feature type="domain" description="SLH" evidence="3">
    <location>
        <begin position="1061"/>
        <end position="1120"/>
    </location>
</feature>
<reference evidence="4" key="1">
    <citation type="submission" date="2014-08" db="EMBL/GenBank/DDBJ databases">
        <title>Comparative genomics of the Paenibacillus odorifer group.</title>
        <authorList>
            <person name="den Bakker H.C."/>
            <person name="Tsai Y.-C.Y.-C."/>
            <person name="Martin N."/>
            <person name="Korlach J."/>
            <person name="Wiedmann M."/>
        </authorList>
    </citation>
    <scope>NUCLEOTIDE SEQUENCE [LARGE SCALE GENOMIC DNA]</scope>
    <source>
        <strain evidence="4">DSM 13188</strain>
    </source>
</reference>
<keyword evidence="5" id="KW-1185">Reference proteome</keyword>
<feature type="region of interest" description="Disordered" evidence="1">
    <location>
        <begin position="815"/>
        <end position="851"/>
    </location>
</feature>
<evidence type="ECO:0000256" key="1">
    <source>
        <dbReference type="SAM" id="MobiDB-lite"/>
    </source>
</evidence>
<dbReference type="HOGENOM" id="CLU_275684_0_0_9"/>
<evidence type="ECO:0000313" key="5">
    <source>
        <dbReference type="Proteomes" id="UP000029518"/>
    </source>
</evidence>
<feature type="domain" description="SLH" evidence="3">
    <location>
        <begin position="1189"/>
        <end position="1243"/>
    </location>
</feature>
<feature type="signal peptide" evidence="2">
    <location>
        <begin position="1"/>
        <end position="31"/>
    </location>
</feature>
<dbReference type="PROSITE" id="PS51272">
    <property type="entry name" value="SLH"/>
    <property type="match status" value="3"/>
</dbReference>
<gene>
    <name evidence="4" type="ORF">PBOR_34225</name>
</gene>
<sequence>MKTQQKLKKILAPLLAAALLVLPGIPGKAAAEPVLPAVSAGAVSTYNYFYENYPKLNDRNHVYKTATYEDIANLFESEGTYAVLVGGTWSGNTQADIGFINEVAKETGINVPVIYNFDTKLDGATLDIADSNNPYAYKYVDLVNKYLKNLSLYDKTDPQHNVSYVNAAGETVTANKIDSPFLFLYNKDHKDPQGNSAPVVSYLKDGKSWEQFLTDGQLDSAKVNDYKASVRQVFEAASAYSVINESEYIKSAFNRNYAGENNGNIIFTPEDKDLVLEHVTYHQLQQILASDGNYALLFGGSWCPNTQAIIKYINEQAIAHNISKIYFFDTKLDAGLTVAESGNNTGTSGRANPHNNNELQIRTSNHPYANLYVDLVNTYLTNIKTENNQAAKPSVISYVNDLNQTVTGDRLQVPYLFTYNKDNKDAAGESAPILGHVELMYSWTNIQPGYVSSGYSDGARYINAIQALNTIYSRLAAVPTGLYGSADGTIRGANDQLEYKYKTVQDSVYEYQPAAGDTISGLDPGTYLVRYKATTGSQGPIIKPEGTTTIPYAAGEAVEVVVPLPGEQAAPAGLKGLPPTSAANTDGQISGARGPLSTEELQSLEYKLATVTEYTYAKDAPPVNLTPGIYQVRYIAKDEIPASPEVNVTIPAFTERQAAPAGLTGVKPTTWENKDGKITGTTGQLQIKLSTVTAYVYAGEGETTGLIPGVYDLRYPAKEGYTASPVAKVVVPGNIQEQAAPNGLKGVAPTSSENKNGAITGTTTALEYKLSTASAYTPAPDKEITGLSAGTYNVRAAAKLGYKASPDTSVVVPAYAPASNPDSGSGNNGGGTSVVPVPSASPAPSPSATTSGNTVTAVAAAAATTDTATGVTTASISAEAVAGLVNSAKAAEAEGKKAVLEIRVAAEANTKTAELSIPRSAFNEAASATNAGLKINILNVGQITFDATAVAGISAAADSGAILIRIAKVSLTEEGKAVLGDRPVYDLTVQAGDSKVTVFGGGKVQVSLPYTPLAGEQAHSIIVYNINQEGGLDVVQGKYNATAGAVEFVTTHFSQYIIAYNKVAFADIAETAWYNNAVSFLAARGITSGTDNSNYSPNGLVTRGQFIVLLLKAYGIAPESGAAANFTDAGTTYYSDYLAAAKNLGIATGSGDNQFKPDNQITRQELFTLLYRALNVLGQLPDPTKDLALSAYSDAPQVAVYAQEALQALVQRGVVEGDNGRIHPLEFSTRAEAAQVIYNLLAR</sequence>
<name>A0A089LIT4_PAEBO</name>
<keyword evidence="2" id="KW-0732">Signal</keyword>
<dbReference type="Gene3D" id="3.40.30.10">
    <property type="entry name" value="Glutaredoxin"/>
    <property type="match status" value="1"/>
</dbReference>
<dbReference type="InterPro" id="IPR001119">
    <property type="entry name" value="SLH_dom"/>
</dbReference>
<dbReference type="KEGG" id="pbd:PBOR_34225"/>
<protein>
    <recommendedName>
        <fullName evidence="3">SLH domain-containing protein</fullName>
    </recommendedName>
</protein>
<dbReference type="OrthoDB" id="9798386at2"/>
<dbReference type="AlphaFoldDB" id="A0A089LIT4"/>
<organism evidence="4 5">
    <name type="scientific">Paenibacillus borealis</name>
    <dbReference type="NCBI Taxonomy" id="160799"/>
    <lineage>
        <taxon>Bacteria</taxon>
        <taxon>Bacillati</taxon>
        <taxon>Bacillota</taxon>
        <taxon>Bacilli</taxon>
        <taxon>Bacillales</taxon>
        <taxon>Paenibacillaceae</taxon>
        <taxon>Paenibacillus</taxon>
    </lineage>
</organism>
<evidence type="ECO:0000313" key="4">
    <source>
        <dbReference type="EMBL" id="AIQ61401.1"/>
    </source>
</evidence>
<dbReference type="Pfam" id="PF00395">
    <property type="entry name" value="SLH"/>
    <property type="match status" value="3"/>
</dbReference>
<feature type="domain" description="SLH" evidence="3">
    <location>
        <begin position="1121"/>
        <end position="1184"/>
    </location>
</feature>
<evidence type="ECO:0000259" key="3">
    <source>
        <dbReference type="PROSITE" id="PS51272"/>
    </source>
</evidence>
<dbReference type="RefSeq" id="WP_042218212.1">
    <property type="nucleotide sequence ID" value="NZ_CP009285.1"/>
</dbReference>
<dbReference type="EMBL" id="CP009285">
    <property type="protein sequence ID" value="AIQ61401.1"/>
    <property type="molecule type" value="Genomic_DNA"/>
</dbReference>
<accession>A0A089LIT4</accession>
<proteinExistence type="predicted"/>
<dbReference type="Proteomes" id="UP000029518">
    <property type="component" value="Chromosome"/>
</dbReference>
<feature type="chain" id="PRO_5001846452" description="SLH domain-containing protein" evidence="2">
    <location>
        <begin position="32"/>
        <end position="1243"/>
    </location>
</feature>
<evidence type="ECO:0000256" key="2">
    <source>
        <dbReference type="SAM" id="SignalP"/>
    </source>
</evidence>